<dbReference type="GO" id="GO:0035556">
    <property type="term" value="P:intracellular signal transduction"/>
    <property type="evidence" value="ECO:0007669"/>
    <property type="project" value="InterPro"/>
</dbReference>
<dbReference type="KEGG" id="mac:MA_1562"/>
<dbReference type="EnsemblBacteria" id="AAM04975">
    <property type="protein sequence ID" value="AAM04975"/>
    <property type="gene ID" value="MA_1562"/>
</dbReference>
<dbReference type="RefSeq" id="WP_011021573.1">
    <property type="nucleotide sequence ID" value="NC_003552.1"/>
</dbReference>
<evidence type="ECO:0000313" key="2">
    <source>
        <dbReference type="EMBL" id="AAM04975.1"/>
    </source>
</evidence>
<dbReference type="Gene3D" id="3.30.70.1230">
    <property type="entry name" value="Nucleotide cyclase"/>
    <property type="match status" value="1"/>
</dbReference>
<proteinExistence type="predicted"/>
<dbReference type="AlphaFoldDB" id="Q8TQI1"/>
<evidence type="ECO:0000313" key="3">
    <source>
        <dbReference type="Proteomes" id="UP000002487"/>
    </source>
</evidence>
<keyword evidence="3" id="KW-1185">Reference proteome</keyword>
<dbReference type="EMBL" id="AE010299">
    <property type="protein sequence ID" value="AAM04975.1"/>
    <property type="molecule type" value="Genomic_DNA"/>
</dbReference>
<dbReference type="InParanoid" id="Q8TQI1"/>
<dbReference type="InterPro" id="IPR001054">
    <property type="entry name" value="A/G_cyclase"/>
</dbReference>
<dbReference type="GO" id="GO:0009190">
    <property type="term" value="P:cyclic nucleotide biosynthetic process"/>
    <property type="evidence" value="ECO:0007669"/>
    <property type="project" value="InterPro"/>
</dbReference>
<dbReference type="Proteomes" id="UP000002487">
    <property type="component" value="Chromosome"/>
</dbReference>
<dbReference type="SUPFAM" id="SSF55073">
    <property type="entry name" value="Nucleotide cyclase"/>
    <property type="match status" value="1"/>
</dbReference>
<name>Q8TQI1_METAC</name>
<protein>
    <recommendedName>
        <fullName evidence="1">Guanylate cyclase domain-containing protein</fullName>
    </recommendedName>
</protein>
<feature type="domain" description="Guanylate cyclase" evidence="1">
    <location>
        <begin position="71"/>
        <end position="204"/>
    </location>
</feature>
<dbReference type="STRING" id="188937.MA_1562"/>
<gene>
    <name evidence="2" type="ordered locus">MA_1562</name>
</gene>
<reference evidence="2 3" key="1">
    <citation type="journal article" date="2002" name="Genome Res.">
        <title>The genome of Methanosarcina acetivorans reveals extensive metabolic and physiological diversity.</title>
        <authorList>
            <person name="Galagan J.E."/>
            <person name="Nusbaum C."/>
            <person name="Roy A."/>
            <person name="Endrizzi M.G."/>
            <person name="Macdonald P."/>
            <person name="FitzHugh W."/>
            <person name="Calvo S."/>
            <person name="Engels R."/>
            <person name="Smirnov S."/>
            <person name="Atnoor D."/>
            <person name="Brown A."/>
            <person name="Allen N."/>
            <person name="Naylor J."/>
            <person name="Stange-Thomann N."/>
            <person name="DeArellano K."/>
            <person name="Johnson R."/>
            <person name="Linton L."/>
            <person name="McEwan P."/>
            <person name="McKernan K."/>
            <person name="Talamas J."/>
            <person name="Tirrell A."/>
            <person name="Ye W."/>
            <person name="Zimmer A."/>
            <person name="Barber R.D."/>
            <person name="Cann I."/>
            <person name="Graham D.E."/>
            <person name="Grahame D.A."/>
            <person name="Guss A."/>
            <person name="Hedderich R."/>
            <person name="Ingram-Smith C."/>
            <person name="Kuettner C.H."/>
            <person name="Krzycki J.A."/>
            <person name="Leigh J.A."/>
            <person name="Li W."/>
            <person name="Liu J."/>
            <person name="Mukhopadhyay B."/>
            <person name="Reeve J.N."/>
            <person name="Smith K."/>
            <person name="Springer T.A."/>
            <person name="Umayam L.A."/>
            <person name="White O."/>
            <person name="White R.H."/>
            <person name="de Macario E.C."/>
            <person name="Ferry J.G."/>
            <person name="Jarrell K.F."/>
            <person name="Jing H."/>
            <person name="Macario A.J.L."/>
            <person name="Paulsen I."/>
            <person name="Pritchett M."/>
            <person name="Sowers K.R."/>
            <person name="Swanson R.V."/>
            <person name="Zinder S.H."/>
            <person name="Lander E."/>
            <person name="Metcalf W.W."/>
            <person name="Birren B."/>
        </authorList>
    </citation>
    <scope>NUCLEOTIDE SEQUENCE [LARGE SCALE GENOMIC DNA]</scope>
    <source>
        <strain evidence="3">ATCC 35395 / DSM 2834 / JCM 12185 / C2A</strain>
    </source>
</reference>
<dbReference type="PROSITE" id="PS50125">
    <property type="entry name" value="GUANYLATE_CYCLASE_2"/>
    <property type="match status" value="1"/>
</dbReference>
<dbReference type="HOGENOM" id="CLU_857449_0_0_2"/>
<dbReference type="GeneID" id="1473450"/>
<evidence type="ECO:0000259" key="1">
    <source>
        <dbReference type="PROSITE" id="PS50125"/>
    </source>
</evidence>
<sequence>MYRSPINYLWCLFLNPKDFLQKISDETKDIVSSDFDIEINTTEYVPNVDDTNITYENLDSKCKKCKTIETCVLYIDIRKSTELNLKHRPKTLAKLYTVFVRNMIKCAEYHGGYVRNIIGDRIMVVFDRNNCFKNAIDTAVLLNTVAEYIINKNFKNNDIVCGIGIDFGSMLVVKTGTIKQGNENQFYKSLVWLGKPANIASKLTDNANKSTVSSKNKVRVGLHYPLTNKWNWTEISYSEFLNHLEITYSPTLNYKNEYFKYFYEVTESNPVSIPPILITDEVYQGFKKDCPDDQSLKEEMWKKVKLTIPGYDGGIYGGNIRFTIVDEIN</sequence>
<organism evidence="2 3">
    <name type="scientific">Methanosarcina acetivorans (strain ATCC 35395 / DSM 2834 / JCM 12185 / C2A)</name>
    <dbReference type="NCBI Taxonomy" id="188937"/>
    <lineage>
        <taxon>Archaea</taxon>
        <taxon>Methanobacteriati</taxon>
        <taxon>Methanobacteriota</taxon>
        <taxon>Stenosarchaea group</taxon>
        <taxon>Methanomicrobia</taxon>
        <taxon>Methanosarcinales</taxon>
        <taxon>Methanosarcinaceae</taxon>
        <taxon>Methanosarcina</taxon>
    </lineage>
</organism>
<accession>Q8TQI1</accession>
<dbReference type="InterPro" id="IPR029787">
    <property type="entry name" value="Nucleotide_cyclase"/>
</dbReference>
<dbReference type="Pfam" id="PF00211">
    <property type="entry name" value="Guanylate_cyc"/>
    <property type="match status" value="1"/>
</dbReference>